<evidence type="ECO:0000256" key="3">
    <source>
        <dbReference type="ARBA" id="ARBA00023237"/>
    </source>
</evidence>
<evidence type="ECO:0000313" key="5">
    <source>
        <dbReference type="Proteomes" id="UP001500238"/>
    </source>
</evidence>
<dbReference type="RefSeq" id="WP_338054398.1">
    <property type="nucleotide sequence ID" value="NZ_BAAAES010000010.1"/>
</dbReference>
<keyword evidence="2" id="KW-0472">Membrane</keyword>
<sequence length="57" mass="5832">MPVSGQGLAKRLSVSVNVTNITDKKAASTLSVGAASGTYNYFPVAPRQVFATIAAGF</sequence>
<evidence type="ECO:0000313" key="4">
    <source>
        <dbReference type="EMBL" id="GAA0674492.1"/>
    </source>
</evidence>
<gene>
    <name evidence="4" type="ORF">GCM10009102_28150</name>
</gene>
<keyword evidence="5" id="KW-1185">Reference proteome</keyword>
<reference evidence="5" key="1">
    <citation type="journal article" date="2019" name="Int. J. Syst. Evol. Microbiol.">
        <title>The Global Catalogue of Microorganisms (GCM) 10K type strain sequencing project: providing services to taxonomists for standard genome sequencing and annotation.</title>
        <authorList>
            <consortium name="The Broad Institute Genomics Platform"/>
            <consortium name="The Broad Institute Genome Sequencing Center for Infectious Disease"/>
            <person name="Wu L."/>
            <person name="Ma J."/>
        </authorList>
    </citation>
    <scope>NUCLEOTIDE SEQUENCE [LARGE SCALE GENOMIC DNA]</scope>
    <source>
        <strain evidence="5">JCM 14603</strain>
    </source>
</reference>
<keyword evidence="3" id="KW-0998">Cell outer membrane</keyword>
<dbReference type="Proteomes" id="UP001500238">
    <property type="component" value="Unassembled WGS sequence"/>
</dbReference>
<dbReference type="Gene3D" id="2.40.170.20">
    <property type="entry name" value="TonB-dependent receptor, beta-barrel domain"/>
    <property type="match status" value="1"/>
</dbReference>
<organism evidence="4 5">
    <name type="scientific">Sphingomonas insulae</name>
    <dbReference type="NCBI Taxonomy" id="424800"/>
    <lineage>
        <taxon>Bacteria</taxon>
        <taxon>Pseudomonadati</taxon>
        <taxon>Pseudomonadota</taxon>
        <taxon>Alphaproteobacteria</taxon>
        <taxon>Sphingomonadales</taxon>
        <taxon>Sphingomonadaceae</taxon>
        <taxon>Sphingomonas</taxon>
    </lineage>
</organism>
<accession>A0ABP3TAG9</accession>
<name>A0ABP3TAG9_9SPHN</name>
<evidence type="ECO:0000256" key="1">
    <source>
        <dbReference type="ARBA" id="ARBA00004442"/>
    </source>
</evidence>
<protein>
    <recommendedName>
        <fullName evidence="6">TonB-dependent receptor</fullName>
    </recommendedName>
</protein>
<comment type="subcellular location">
    <subcellularLocation>
        <location evidence="1">Cell outer membrane</location>
    </subcellularLocation>
</comment>
<comment type="caution">
    <text evidence="4">The sequence shown here is derived from an EMBL/GenBank/DDBJ whole genome shotgun (WGS) entry which is preliminary data.</text>
</comment>
<proteinExistence type="predicted"/>
<dbReference type="EMBL" id="BAAAES010000010">
    <property type="protein sequence ID" value="GAA0674492.1"/>
    <property type="molecule type" value="Genomic_DNA"/>
</dbReference>
<dbReference type="SUPFAM" id="SSF56935">
    <property type="entry name" value="Porins"/>
    <property type="match status" value="1"/>
</dbReference>
<dbReference type="InterPro" id="IPR036942">
    <property type="entry name" value="Beta-barrel_TonB_sf"/>
</dbReference>
<evidence type="ECO:0000256" key="2">
    <source>
        <dbReference type="ARBA" id="ARBA00023136"/>
    </source>
</evidence>
<evidence type="ECO:0008006" key="6">
    <source>
        <dbReference type="Google" id="ProtNLM"/>
    </source>
</evidence>